<dbReference type="InterPro" id="IPR027417">
    <property type="entry name" value="P-loop_NTPase"/>
</dbReference>
<keyword evidence="2" id="KW-0547">Nucleotide-binding</keyword>
<gene>
    <name evidence="4" type="primary">AFG1_2</name>
    <name evidence="4" type="ORF">IWQ62_006809</name>
</gene>
<comment type="caution">
    <text evidence="4">The sequence shown here is derived from an EMBL/GenBank/DDBJ whole genome shotgun (WGS) entry which is preliminary data.</text>
</comment>
<evidence type="ECO:0000256" key="3">
    <source>
        <dbReference type="ARBA" id="ARBA00022840"/>
    </source>
</evidence>
<dbReference type="PANTHER" id="PTHR12169:SF6">
    <property type="entry name" value="AFG1-LIKE ATPASE"/>
    <property type="match status" value="1"/>
</dbReference>
<name>A0A9W8AHP8_9FUNG</name>
<dbReference type="InterPro" id="IPR005654">
    <property type="entry name" value="ATPase_AFG1-like"/>
</dbReference>
<proteinExistence type="inferred from homology"/>
<dbReference type="PANTHER" id="PTHR12169">
    <property type="entry name" value="ATPASE N2B"/>
    <property type="match status" value="1"/>
</dbReference>
<reference evidence="4" key="1">
    <citation type="submission" date="2022-07" db="EMBL/GenBank/DDBJ databases">
        <title>Phylogenomic reconstructions and comparative analyses of Kickxellomycotina fungi.</title>
        <authorList>
            <person name="Reynolds N.K."/>
            <person name="Stajich J.E."/>
            <person name="Barry K."/>
            <person name="Grigoriev I.V."/>
            <person name="Crous P."/>
            <person name="Smith M.E."/>
        </authorList>
    </citation>
    <scope>NUCLEOTIDE SEQUENCE</scope>
    <source>
        <strain evidence="4">RSA 1196</strain>
    </source>
</reference>
<dbReference type="Proteomes" id="UP001150925">
    <property type="component" value="Unassembled WGS sequence"/>
</dbReference>
<sequence length="88" mass="10392">MLMDLLYNSLRVEKKKRIHFHSFMLDVHQRIQRYRITAGSQSDFIPIVANDLAKESSVLCFDEFQVTDIVDAMILRRLFTELFDRGVV</sequence>
<evidence type="ECO:0000313" key="5">
    <source>
        <dbReference type="Proteomes" id="UP001150925"/>
    </source>
</evidence>
<accession>A0A9W8AHP8</accession>
<keyword evidence="4" id="KW-0378">Hydrolase</keyword>
<dbReference type="Pfam" id="PF03969">
    <property type="entry name" value="AFG1_ATPase"/>
    <property type="match status" value="1"/>
</dbReference>
<protein>
    <submittedName>
        <fullName evidence="4">ATPase</fullName>
        <ecNumber evidence="4">3.6.4.7</ecNumber>
    </submittedName>
</protein>
<dbReference type="GO" id="GO:0005739">
    <property type="term" value="C:mitochondrion"/>
    <property type="evidence" value="ECO:0007669"/>
    <property type="project" value="TreeGrafter"/>
</dbReference>
<feature type="non-terminal residue" evidence="4">
    <location>
        <position position="88"/>
    </location>
</feature>
<evidence type="ECO:0000256" key="1">
    <source>
        <dbReference type="ARBA" id="ARBA00010322"/>
    </source>
</evidence>
<keyword evidence="5" id="KW-1185">Reference proteome</keyword>
<dbReference type="OrthoDB" id="548867at2759"/>
<dbReference type="EMBL" id="JANBPY010004154">
    <property type="protein sequence ID" value="KAJ1948993.1"/>
    <property type="molecule type" value="Genomic_DNA"/>
</dbReference>
<evidence type="ECO:0000313" key="4">
    <source>
        <dbReference type="EMBL" id="KAJ1948993.1"/>
    </source>
</evidence>
<comment type="similarity">
    <text evidence="1">Belongs to the AFG1 ATPase family.</text>
</comment>
<organism evidence="4 5">
    <name type="scientific">Dispira parvispora</name>
    <dbReference type="NCBI Taxonomy" id="1520584"/>
    <lineage>
        <taxon>Eukaryota</taxon>
        <taxon>Fungi</taxon>
        <taxon>Fungi incertae sedis</taxon>
        <taxon>Zoopagomycota</taxon>
        <taxon>Kickxellomycotina</taxon>
        <taxon>Dimargaritomycetes</taxon>
        <taxon>Dimargaritales</taxon>
        <taxon>Dimargaritaceae</taxon>
        <taxon>Dispira</taxon>
    </lineage>
</organism>
<dbReference type="EC" id="3.6.4.7" evidence="4"/>
<dbReference type="Gene3D" id="3.40.50.300">
    <property type="entry name" value="P-loop containing nucleotide triphosphate hydrolases"/>
    <property type="match status" value="1"/>
</dbReference>
<dbReference type="AlphaFoldDB" id="A0A9W8AHP8"/>
<keyword evidence="3" id="KW-0067">ATP-binding</keyword>
<evidence type="ECO:0000256" key="2">
    <source>
        <dbReference type="ARBA" id="ARBA00022741"/>
    </source>
</evidence>
<dbReference type="GO" id="GO:0005524">
    <property type="term" value="F:ATP binding"/>
    <property type="evidence" value="ECO:0007669"/>
    <property type="project" value="UniProtKB-KW"/>
</dbReference>
<dbReference type="GO" id="GO:0016887">
    <property type="term" value="F:ATP hydrolysis activity"/>
    <property type="evidence" value="ECO:0007669"/>
    <property type="project" value="InterPro"/>
</dbReference>